<dbReference type="InterPro" id="IPR052344">
    <property type="entry name" value="Transposase-related"/>
</dbReference>
<evidence type="ECO:0000259" key="2">
    <source>
        <dbReference type="Pfam" id="PF03050"/>
    </source>
</evidence>
<dbReference type="Pfam" id="PF13005">
    <property type="entry name" value="zf-IS66"/>
    <property type="match status" value="1"/>
</dbReference>
<dbReference type="InterPro" id="IPR024463">
    <property type="entry name" value="Transposase_TnpC_homeodom"/>
</dbReference>
<feature type="domain" description="Transposase IS66 zinc-finger binding" evidence="3">
    <location>
        <begin position="139"/>
        <end position="183"/>
    </location>
</feature>
<sequence>MGPAIRYGCGMTRERLSITVEEFNALIAARDALEALRVEHDELRGELRVAKVERDLAKEQLQVMLRRLFGAKSEKRDPRQEDLFLNEAEMLAPTAATLPALEDGPETEVAAHKRKKRGRKPLDPALPRVVVRYEIPEAERFCAQDGTELVEIGVELSEQLDIIPQKIQVIRHERVKYACRKCDHGLKVAPAPLRIIPRGLFTEAALAWIVLSKFMDGLPLYRIAALLRRFGGNISRNTLAASVIRLGQSIQPVINLMRDVLLDDEVAQGDETNVQVLKEPGKAAQTKSAMWVQMNVVGPPVRLFSYAPGHDAKYGVALWAGMRKHAALMSDGGDVYDLIAKANDLVHLGCWSHCRRYFFEAEALLPKEARGPHQPATQFLHLIGRLYAAEARAKKAEMTPQRRTVIRRRYSSKVLGRIRTLLDQYLETTLPSGKLGQALGYLSAQWPKLCRYVENGLWPICNNACENSIRPFVVSRKNFLFCDTVAGAKASANLYSLVETCRANNVDIYRYLIDLFKALPHANSADDYEALLPWKLGQPPPGTDVTA</sequence>
<dbReference type="InterPro" id="IPR004291">
    <property type="entry name" value="Transposase_IS66_central"/>
</dbReference>
<feature type="domain" description="Transposase IS66 central" evidence="2">
    <location>
        <begin position="198"/>
        <end position="489"/>
    </location>
</feature>
<evidence type="ECO:0000259" key="5">
    <source>
        <dbReference type="Pfam" id="PF13817"/>
    </source>
</evidence>
<dbReference type="PANTHER" id="PTHR33678">
    <property type="entry name" value="BLL1576 PROTEIN"/>
    <property type="match status" value="1"/>
</dbReference>
<protein>
    <submittedName>
        <fullName evidence="6">Transposase IS66</fullName>
    </submittedName>
</protein>
<feature type="domain" description="Transposase IS66 C-terminal" evidence="5">
    <location>
        <begin position="496"/>
        <end position="534"/>
    </location>
</feature>
<evidence type="ECO:0000313" key="6">
    <source>
        <dbReference type="EMBL" id="SAL07062.1"/>
    </source>
</evidence>
<dbReference type="Pfam" id="PF13007">
    <property type="entry name" value="LZ_Tnp_IS66"/>
    <property type="match status" value="1"/>
</dbReference>
<accession>A0A158EJJ6</accession>
<dbReference type="Proteomes" id="UP000071859">
    <property type="component" value="Unassembled WGS sequence"/>
</dbReference>
<dbReference type="Pfam" id="PF03050">
    <property type="entry name" value="DDE_Tnp_IS66"/>
    <property type="match status" value="1"/>
</dbReference>
<dbReference type="InterPro" id="IPR039552">
    <property type="entry name" value="IS66_C"/>
</dbReference>
<keyword evidence="7" id="KW-1185">Reference proteome</keyword>
<feature type="domain" description="Transposase TnpC homeodomain" evidence="4">
    <location>
        <begin position="58"/>
        <end position="131"/>
    </location>
</feature>
<name>A0A158EJJ6_9BURK</name>
<reference evidence="6" key="1">
    <citation type="submission" date="2016-01" db="EMBL/GenBank/DDBJ databases">
        <authorList>
            <person name="Peeters C."/>
        </authorList>
    </citation>
    <scope>NUCLEOTIDE SEQUENCE</scope>
    <source>
        <strain evidence="6">LMG 29321</strain>
    </source>
</reference>
<dbReference type="InterPro" id="IPR024474">
    <property type="entry name" value="Znf_dom_IS66"/>
</dbReference>
<feature type="coiled-coil region" evidence="1">
    <location>
        <begin position="26"/>
        <end position="60"/>
    </location>
</feature>
<evidence type="ECO:0000313" key="7">
    <source>
        <dbReference type="Proteomes" id="UP000071859"/>
    </source>
</evidence>
<evidence type="ECO:0000259" key="3">
    <source>
        <dbReference type="Pfam" id="PF13005"/>
    </source>
</evidence>
<gene>
    <name evidence="6" type="ORF">AWB78_08396</name>
</gene>
<evidence type="ECO:0000256" key="1">
    <source>
        <dbReference type="SAM" id="Coils"/>
    </source>
</evidence>
<dbReference type="AlphaFoldDB" id="A0A158EJJ6"/>
<organism evidence="6 7">
    <name type="scientific">Caballeronia calidae</name>
    <dbReference type="NCBI Taxonomy" id="1777139"/>
    <lineage>
        <taxon>Bacteria</taxon>
        <taxon>Pseudomonadati</taxon>
        <taxon>Pseudomonadota</taxon>
        <taxon>Betaproteobacteria</taxon>
        <taxon>Burkholderiales</taxon>
        <taxon>Burkholderiaceae</taxon>
        <taxon>Caballeronia</taxon>
    </lineage>
</organism>
<keyword evidence="1" id="KW-0175">Coiled coil</keyword>
<dbReference type="NCBIfam" id="NF033517">
    <property type="entry name" value="transpos_IS66"/>
    <property type="match status" value="1"/>
</dbReference>
<evidence type="ECO:0000259" key="4">
    <source>
        <dbReference type="Pfam" id="PF13007"/>
    </source>
</evidence>
<dbReference type="PANTHER" id="PTHR33678:SF1">
    <property type="entry name" value="BLL1576 PROTEIN"/>
    <property type="match status" value="1"/>
</dbReference>
<proteinExistence type="predicted"/>
<dbReference type="Pfam" id="PF13817">
    <property type="entry name" value="DDE_Tnp_IS66_C"/>
    <property type="match status" value="1"/>
</dbReference>
<dbReference type="EMBL" id="FCOX02000162">
    <property type="protein sequence ID" value="SAL07062.1"/>
    <property type="molecule type" value="Genomic_DNA"/>
</dbReference>
<comment type="caution">
    <text evidence="6">The sequence shown here is derived from an EMBL/GenBank/DDBJ whole genome shotgun (WGS) entry which is preliminary data.</text>
</comment>